<comment type="caution">
    <text evidence="2">The sequence shown here is derived from an EMBL/GenBank/DDBJ whole genome shotgun (WGS) entry which is preliminary data.</text>
</comment>
<evidence type="ECO:0000313" key="2">
    <source>
        <dbReference type="EMBL" id="POI32888.1"/>
    </source>
</evidence>
<evidence type="ECO:0000313" key="3">
    <source>
        <dbReference type="Proteomes" id="UP000237246"/>
    </source>
</evidence>
<organism evidence="2 3">
    <name type="scientific">Bambusicola thoracicus</name>
    <name type="common">Chinese bamboo-partridge</name>
    <name type="synonym">Perdix thoracica</name>
    <dbReference type="NCBI Taxonomy" id="9083"/>
    <lineage>
        <taxon>Eukaryota</taxon>
        <taxon>Metazoa</taxon>
        <taxon>Chordata</taxon>
        <taxon>Craniata</taxon>
        <taxon>Vertebrata</taxon>
        <taxon>Euteleostomi</taxon>
        <taxon>Archelosauria</taxon>
        <taxon>Archosauria</taxon>
        <taxon>Dinosauria</taxon>
        <taxon>Saurischia</taxon>
        <taxon>Theropoda</taxon>
        <taxon>Coelurosauria</taxon>
        <taxon>Aves</taxon>
        <taxon>Neognathae</taxon>
        <taxon>Galloanserae</taxon>
        <taxon>Galliformes</taxon>
        <taxon>Phasianidae</taxon>
        <taxon>Perdicinae</taxon>
        <taxon>Bambusicola</taxon>
    </lineage>
</organism>
<feature type="compositionally biased region" description="Polar residues" evidence="1">
    <location>
        <begin position="1"/>
        <end position="11"/>
    </location>
</feature>
<gene>
    <name evidence="2" type="ORF">CIB84_003359</name>
</gene>
<name>A0A2P4T945_BAMTH</name>
<dbReference type="EMBL" id="PPHD01004711">
    <property type="protein sequence ID" value="POI32888.1"/>
    <property type="molecule type" value="Genomic_DNA"/>
</dbReference>
<sequence>MMSTSSSSPACGQSGRPMHPATYDRPLAASALQSCGWTSRRTMAVSLKVGHCEYLRVLLRSPHLQKQ</sequence>
<feature type="region of interest" description="Disordered" evidence="1">
    <location>
        <begin position="1"/>
        <end position="22"/>
    </location>
</feature>
<accession>A0A2P4T945</accession>
<dbReference type="Proteomes" id="UP000237246">
    <property type="component" value="Unassembled WGS sequence"/>
</dbReference>
<dbReference type="AlphaFoldDB" id="A0A2P4T945"/>
<keyword evidence="3" id="KW-1185">Reference proteome</keyword>
<proteinExistence type="predicted"/>
<reference evidence="2 3" key="1">
    <citation type="submission" date="2018-01" db="EMBL/GenBank/DDBJ databases">
        <title>Comparison of the Chinese Bamboo Partridge and Red Junglefowl genome sequences highlights the importance of demography in genome evolution.</title>
        <authorList>
            <person name="Tiley G.P."/>
            <person name="Kimball R.T."/>
            <person name="Braun E.L."/>
            <person name="Burleigh J.G."/>
        </authorList>
    </citation>
    <scope>NUCLEOTIDE SEQUENCE [LARGE SCALE GENOMIC DNA]</scope>
    <source>
        <strain evidence="2">RTK389</strain>
        <tissue evidence="2">Blood</tissue>
    </source>
</reference>
<evidence type="ECO:0000256" key="1">
    <source>
        <dbReference type="SAM" id="MobiDB-lite"/>
    </source>
</evidence>
<protein>
    <submittedName>
        <fullName evidence="2">Uncharacterized protein</fullName>
    </submittedName>
</protein>